<dbReference type="Gene3D" id="3.10.180.10">
    <property type="entry name" value="2,3-Dihydroxybiphenyl 1,2-Dioxygenase, domain 1"/>
    <property type="match status" value="1"/>
</dbReference>
<keyword evidence="3" id="KW-1185">Reference proteome</keyword>
<protein>
    <submittedName>
        <fullName evidence="2">Putative glyoxalase bleomycin resistance protein dioxygenase protein</fullName>
    </submittedName>
</protein>
<organism evidence="2 3">
    <name type="scientific">Phaeoacremonium minimum (strain UCR-PA7)</name>
    <name type="common">Esca disease fungus</name>
    <name type="synonym">Togninia minima</name>
    <dbReference type="NCBI Taxonomy" id="1286976"/>
    <lineage>
        <taxon>Eukaryota</taxon>
        <taxon>Fungi</taxon>
        <taxon>Dikarya</taxon>
        <taxon>Ascomycota</taxon>
        <taxon>Pezizomycotina</taxon>
        <taxon>Sordariomycetes</taxon>
        <taxon>Sordariomycetidae</taxon>
        <taxon>Togniniales</taxon>
        <taxon>Togniniaceae</taxon>
        <taxon>Phaeoacremonium</taxon>
    </lineage>
</organism>
<dbReference type="AlphaFoldDB" id="R8BP12"/>
<name>R8BP12_PHAM7</name>
<evidence type="ECO:0000313" key="3">
    <source>
        <dbReference type="Proteomes" id="UP000014074"/>
    </source>
</evidence>
<dbReference type="PANTHER" id="PTHR35006:SF2">
    <property type="entry name" value="GLYOXALASE FAMILY PROTEIN (AFU_ORTHOLOGUE AFUA_5G14830)"/>
    <property type="match status" value="1"/>
</dbReference>
<keyword evidence="2" id="KW-0223">Dioxygenase</keyword>
<dbReference type="CDD" id="cd07262">
    <property type="entry name" value="VOC_like"/>
    <property type="match status" value="1"/>
</dbReference>
<feature type="domain" description="Glyoxalase/fosfomycin resistance/dioxygenase" evidence="1">
    <location>
        <begin position="59"/>
        <end position="129"/>
    </location>
</feature>
<dbReference type="RefSeq" id="XP_007914052.1">
    <property type="nucleotide sequence ID" value="XM_007915861.1"/>
</dbReference>
<evidence type="ECO:0000259" key="1">
    <source>
        <dbReference type="Pfam" id="PF00903"/>
    </source>
</evidence>
<dbReference type="SUPFAM" id="SSF54593">
    <property type="entry name" value="Glyoxalase/Bleomycin resistance protein/Dihydroxybiphenyl dioxygenase"/>
    <property type="match status" value="1"/>
</dbReference>
<keyword evidence="2" id="KW-0560">Oxidoreductase</keyword>
<dbReference type="Proteomes" id="UP000014074">
    <property type="component" value="Unassembled WGS sequence"/>
</dbReference>
<dbReference type="GeneID" id="19323688"/>
<dbReference type="HOGENOM" id="CLU_046006_6_1_1"/>
<accession>R8BP12</accession>
<dbReference type="KEGG" id="tmn:UCRPA7_3348"/>
<dbReference type="GO" id="GO:0051213">
    <property type="term" value="F:dioxygenase activity"/>
    <property type="evidence" value="ECO:0007669"/>
    <property type="project" value="UniProtKB-KW"/>
</dbReference>
<dbReference type="InterPro" id="IPR004360">
    <property type="entry name" value="Glyas_Fos-R_dOase_dom"/>
</dbReference>
<dbReference type="OrthoDB" id="10249419at2759"/>
<dbReference type="Pfam" id="PF00903">
    <property type="entry name" value="Glyoxalase"/>
    <property type="match status" value="1"/>
</dbReference>
<dbReference type="PANTHER" id="PTHR35006">
    <property type="entry name" value="GLYOXALASE FAMILY PROTEIN (AFU_ORTHOLOGUE AFUA_5G14830)"/>
    <property type="match status" value="1"/>
</dbReference>
<reference evidence="3" key="1">
    <citation type="journal article" date="2013" name="Genome Announc.">
        <title>Draft genome sequence of the ascomycete Phaeoacremonium aleophilum strain UCR-PA7, a causal agent of the esca disease complex in grapevines.</title>
        <authorList>
            <person name="Blanco-Ulate B."/>
            <person name="Rolshausen P."/>
            <person name="Cantu D."/>
        </authorList>
    </citation>
    <scope>NUCLEOTIDE SEQUENCE [LARGE SCALE GENOMIC DNA]</scope>
    <source>
        <strain evidence="3">UCR-PA7</strain>
    </source>
</reference>
<evidence type="ECO:0000313" key="2">
    <source>
        <dbReference type="EMBL" id="EOO01074.1"/>
    </source>
</evidence>
<dbReference type="InterPro" id="IPR029068">
    <property type="entry name" value="Glyas_Bleomycin-R_OHBP_Dase"/>
</dbReference>
<proteinExistence type="predicted"/>
<sequence>MIDHTGIWVPAAKHADTVDFYIKALAPLGYEKRISHANNQAVGFGDAASRADWWVNSTGLMGLPAESTPAPLNTHHAMSAKDRATVDAFYKAALAAGGRDNGAPGLRPHYHANYYAAFVYDPAGNNIEVVCHNPEILT</sequence>
<gene>
    <name evidence="2" type="ORF">UCRPA7_3348</name>
</gene>
<dbReference type="EMBL" id="KB933041">
    <property type="protein sequence ID" value="EOO01074.1"/>
    <property type="molecule type" value="Genomic_DNA"/>
</dbReference>
<dbReference type="eggNOG" id="ENOG502S8NQ">
    <property type="taxonomic scope" value="Eukaryota"/>
</dbReference>